<feature type="compositionally biased region" description="Basic and acidic residues" evidence="2">
    <location>
        <begin position="613"/>
        <end position="625"/>
    </location>
</feature>
<reference evidence="3" key="1">
    <citation type="journal article" date="2012" name="Proc. Natl. Acad. Sci. U.S.A.">
        <title>Antigenic diversity is generated by distinct evolutionary mechanisms in African trypanosome species.</title>
        <authorList>
            <person name="Jackson A.P."/>
            <person name="Berry A."/>
            <person name="Aslett M."/>
            <person name="Allison H.C."/>
            <person name="Burton P."/>
            <person name="Vavrova-Anderson J."/>
            <person name="Brown R."/>
            <person name="Browne H."/>
            <person name="Corton N."/>
            <person name="Hauser H."/>
            <person name="Gamble J."/>
            <person name="Gilderthorp R."/>
            <person name="Marcello L."/>
            <person name="McQuillan J."/>
            <person name="Otto T.D."/>
            <person name="Quail M.A."/>
            <person name="Sanders M.J."/>
            <person name="van Tonder A."/>
            <person name="Ginger M.L."/>
            <person name="Field M.C."/>
            <person name="Barry J.D."/>
            <person name="Hertz-Fowler C."/>
            <person name="Berriman M."/>
        </authorList>
    </citation>
    <scope>NUCLEOTIDE SEQUENCE</scope>
    <source>
        <strain evidence="3">Y486</strain>
    </source>
</reference>
<evidence type="ECO:0000313" key="3">
    <source>
        <dbReference type="EMBL" id="CCC51251.1"/>
    </source>
</evidence>
<evidence type="ECO:0000256" key="1">
    <source>
        <dbReference type="SAM" id="Coils"/>
    </source>
</evidence>
<evidence type="ECO:0000256" key="2">
    <source>
        <dbReference type="SAM" id="MobiDB-lite"/>
    </source>
</evidence>
<protein>
    <submittedName>
        <fullName evidence="3">Uncharacterized protein</fullName>
    </submittedName>
</protein>
<gene>
    <name evidence="3" type="ORF">TVY486_1003040</name>
</gene>
<accession>G0U5V0</accession>
<keyword evidence="1" id="KW-0175">Coiled coil</keyword>
<name>G0U5V0_TRYVY</name>
<dbReference type="EMBL" id="HE573026">
    <property type="protein sequence ID" value="CCC51251.1"/>
    <property type="molecule type" value="Genomic_DNA"/>
</dbReference>
<feature type="compositionally biased region" description="Low complexity" evidence="2">
    <location>
        <begin position="629"/>
        <end position="639"/>
    </location>
</feature>
<organism evidence="3">
    <name type="scientific">Trypanosoma vivax (strain Y486)</name>
    <dbReference type="NCBI Taxonomy" id="1055687"/>
    <lineage>
        <taxon>Eukaryota</taxon>
        <taxon>Discoba</taxon>
        <taxon>Euglenozoa</taxon>
        <taxon>Kinetoplastea</taxon>
        <taxon>Metakinetoplastina</taxon>
        <taxon>Trypanosomatida</taxon>
        <taxon>Trypanosomatidae</taxon>
        <taxon>Trypanosoma</taxon>
        <taxon>Duttonella</taxon>
    </lineage>
</organism>
<feature type="region of interest" description="Disordered" evidence="2">
    <location>
        <begin position="791"/>
        <end position="814"/>
    </location>
</feature>
<feature type="coiled-coil region" evidence="1">
    <location>
        <begin position="296"/>
        <end position="379"/>
    </location>
</feature>
<dbReference type="VEuPathDB" id="TriTrypDB:TvY486_1003040"/>
<sequence>MLEGKDHRSPHSNSLCSSAGKMEEMSITEFRTSIQEFLRSSGTLGCLKTQLRSVLTTELLKRRGNFTALKGGRHGTTSKSDPAAACPPDGMSEDGDENDDWVRRLADAIVEQHLRQTGRAFSLAIFSSEADVGLRPAGDEGLAVLLHLWTPATAVTNADAASGVEVASSTGSKKRTAASFLQTIIAAHLRHAGDERGRARGCTVGTQTDFGDSCNTEEAKSSLESRLAAVDAKHALCFARTGKSMREEVEHRMAVYREELKVQMEQSYHQRLRSFEQQQLHEARREAEEHYKVLLQHKIEEQRELERVAVQRLEAERARLAQAREDVQLQRVEVERRQRELQLLVDERDKSAALLEERLQEARQRVQKLLVQNQQLEELCATRLAETEAARSREEQRVLDIRRIRTEHMNELCLKDEEICRLRFREKSLCARLTSCRAFTEESDVPNVKQAAIQEMLLRAEREQQVLRDGLQPPSNAYSKYPLGYLEDGVTPCVAPVVGHRPAAPPRVSFPSTEPIVRGGGVHLSQKQDLALPRQEGVCGMPTTDFSGNDCNTNASFTDIPMAAVKSTAPLLNTAQSSVTQVTPALLHSSISAKDELCSAAKHMASESTDVVKNVEEKNVSEGEGRLPSGSEKGSKSSSQGRTEAGAGAPVPCSASSSRVASERSAARRPTTSSSTTRSEPSTSTSESVAAEQNMAAPSDLEKKFNETLKVLEEEQGNIRGAIENEEHTNRRAIEWSAGQQHTVLMKRQAEAAIETGGPSSSRASSVVAANLDRYVPSQQAQETNNVVFQQYSEGSDDDDILLRRGDEDSDRSF</sequence>
<feature type="compositionally biased region" description="Basic and acidic residues" evidence="2">
    <location>
        <begin position="801"/>
        <end position="814"/>
    </location>
</feature>
<feature type="compositionally biased region" description="Low complexity" evidence="2">
    <location>
        <begin position="667"/>
        <end position="692"/>
    </location>
</feature>
<dbReference type="AlphaFoldDB" id="G0U5V0"/>
<feature type="region of interest" description="Disordered" evidence="2">
    <location>
        <begin position="70"/>
        <end position="95"/>
    </location>
</feature>
<feature type="region of interest" description="Disordered" evidence="2">
    <location>
        <begin position="604"/>
        <end position="702"/>
    </location>
</feature>
<feature type="region of interest" description="Disordered" evidence="2">
    <location>
        <begin position="1"/>
        <end position="20"/>
    </location>
</feature>
<proteinExistence type="predicted"/>